<proteinExistence type="predicted"/>
<protein>
    <submittedName>
        <fullName evidence="2">Uncharacterized protein</fullName>
    </submittedName>
</protein>
<dbReference type="RefSeq" id="WP_307683629.1">
    <property type="nucleotide sequence ID" value="NZ_JAUSRD010000001.1"/>
</dbReference>
<keyword evidence="1" id="KW-0472">Membrane</keyword>
<keyword evidence="1" id="KW-0812">Transmembrane</keyword>
<reference evidence="2" key="1">
    <citation type="submission" date="2023-07" db="EMBL/GenBank/DDBJ databases">
        <title>Sorghum-associated microbial communities from plants grown in Nebraska, USA.</title>
        <authorList>
            <person name="Schachtman D."/>
        </authorList>
    </citation>
    <scope>NUCLEOTIDE SEQUENCE</scope>
    <source>
        <strain evidence="2">DS3754</strain>
    </source>
</reference>
<name>A0AAW8CRX3_9BURK</name>
<gene>
    <name evidence="2" type="ORF">J2W31_000351</name>
</gene>
<comment type="caution">
    <text evidence="2">The sequence shown here is derived from an EMBL/GenBank/DDBJ whole genome shotgun (WGS) entry which is preliminary data.</text>
</comment>
<keyword evidence="1" id="KW-1133">Transmembrane helix</keyword>
<dbReference type="EMBL" id="JAUSRD010000001">
    <property type="protein sequence ID" value="MDP9891255.1"/>
    <property type="molecule type" value="Genomic_DNA"/>
</dbReference>
<sequence>MRRLLDPLQLEELVAPRKEPRCTPIERLVAVAKVLLTAFVVSTFSLLGIALALSGMPGVVP</sequence>
<feature type="transmembrane region" description="Helical" evidence="1">
    <location>
        <begin position="28"/>
        <end position="53"/>
    </location>
</feature>
<organism evidence="2 3">
    <name type="scientific">Variovorax boronicumulans</name>
    <dbReference type="NCBI Taxonomy" id="436515"/>
    <lineage>
        <taxon>Bacteria</taxon>
        <taxon>Pseudomonadati</taxon>
        <taxon>Pseudomonadota</taxon>
        <taxon>Betaproteobacteria</taxon>
        <taxon>Burkholderiales</taxon>
        <taxon>Comamonadaceae</taxon>
        <taxon>Variovorax</taxon>
    </lineage>
</organism>
<accession>A0AAW8CRX3</accession>
<evidence type="ECO:0000313" key="2">
    <source>
        <dbReference type="EMBL" id="MDP9891255.1"/>
    </source>
</evidence>
<dbReference type="Proteomes" id="UP001242045">
    <property type="component" value="Unassembled WGS sequence"/>
</dbReference>
<evidence type="ECO:0000256" key="1">
    <source>
        <dbReference type="SAM" id="Phobius"/>
    </source>
</evidence>
<evidence type="ECO:0000313" key="3">
    <source>
        <dbReference type="Proteomes" id="UP001242045"/>
    </source>
</evidence>
<dbReference type="AlphaFoldDB" id="A0AAW8CRX3"/>